<sequence>MKKIASCFILFHLATIGFAGKLPPTFKKCHKNDSKCLSEAAADGIKQLNKPVKEANLPSLEPLEIPSLTIGAGNGPVGLEQKFKNVKIYGFTKPTTTQFELDLEAKTARLECDFDEIKLVADYDINGKILLLPVYGSGPAQVTMEKVHGFEKFTLEEYEKKGKKHLKVVSGVLSLEPSLMKFNFENLFNGDKSLGDNINQVGQL</sequence>
<dbReference type="PANTHER" id="PTHR11008:SF32">
    <property type="entry name" value="CIRCADIAN CLOCK-CONTROLLED PROTEIN DAYWAKE-RELATED"/>
    <property type="match status" value="1"/>
</dbReference>
<evidence type="ECO:0000256" key="4">
    <source>
        <dbReference type="SAM" id="SignalP"/>
    </source>
</evidence>
<proteinExistence type="inferred from homology"/>
<organism evidence="5 6">
    <name type="scientific">Tribolium castaneum</name>
    <name type="common">Red flour beetle</name>
    <dbReference type="NCBI Taxonomy" id="7070"/>
    <lineage>
        <taxon>Eukaryota</taxon>
        <taxon>Metazoa</taxon>
        <taxon>Ecdysozoa</taxon>
        <taxon>Arthropoda</taxon>
        <taxon>Hexapoda</taxon>
        <taxon>Insecta</taxon>
        <taxon>Pterygota</taxon>
        <taxon>Neoptera</taxon>
        <taxon>Endopterygota</taxon>
        <taxon>Coleoptera</taxon>
        <taxon>Polyphaga</taxon>
        <taxon>Cucujiformia</taxon>
        <taxon>Tenebrionidae</taxon>
        <taxon>Tenebrionidae incertae sedis</taxon>
        <taxon>Tribolium</taxon>
    </lineage>
</organism>
<evidence type="ECO:0000256" key="1">
    <source>
        <dbReference type="ARBA" id="ARBA00022729"/>
    </source>
</evidence>
<comment type="similarity">
    <text evidence="3">Belongs to the TO family.</text>
</comment>
<keyword evidence="1 4" id="KW-0732">Signal</keyword>
<dbReference type="PANTHER" id="PTHR11008">
    <property type="entry name" value="PROTEIN TAKEOUT-LIKE PROTEIN"/>
    <property type="match status" value="1"/>
</dbReference>
<dbReference type="OMA" id="ADYDING"/>
<dbReference type="SMART" id="SM00700">
    <property type="entry name" value="JHBP"/>
    <property type="match status" value="1"/>
</dbReference>
<dbReference type="FunFam" id="3.15.10.30:FF:000001">
    <property type="entry name" value="Takeout-like protein 1"/>
    <property type="match status" value="1"/>
</dbReference>
<reference evidence="5 6" key="2">
    <citation type="journal article" date="2010" name="Nucleic Acids Res.">
        <title>BeetleBase in 2010: revisions to provide comprehensive genomic information for Tribolium castaneum.</title>
        <authorList>
            <person name="Kim H.S."/>
            <person name="Murphy T."/>
            <person name="Xia J."/>
            <person name="Caragea D."/>
            <person name="Park Y."/>
            <person name="Beeman R.W."/>
            <person name="Lorenzen M.D."/>
            <person name="Butcher S."/>
            <person name="Manak J.R."/>
            <person name="Brown S.J."/>
        </authorList>
    </citation>
    <scope>GENOME REANNOTATION</scope>
    <source>
        <strain evidence="5 6">Georgia GA2</strain>
    </source>
</reference>
<accession>A0A139WGJ5</accession>
<feature type="signal peptide" evidence="4">
    <location>
        <begin position="1"/>
        <end position="19"/>
    </location>
</feature>
<dbReference type="AlphaFoldDB" id="A0A139WGJ5"/>
<dbReference type="Pfam" id="PF06585">
    <property type="entry name" value="JHBP"/>
    <property type="match status" value="1"/>
</dbReference>
<evidence type="ECO:0000313" key="5">
    <source>
        <dbReference type="EMBL" id="KYB27026.1"/>
    </source>
</evidence>
<name>A0A139WGJ5_TRICA</name>
<gene>
    <name evidence="5" type="primary">AUGUSTUS-3.0.2_30901</name>
    <name evidence="5" type="ORF">TcasGA2_TC030901</name>
</gene>
<evidence type="ECO:0000313" key="6">
    <source>
        <dbReference type="Proteomes" id="UP000007266"/>
    </source>
</evidence>
<dbReference type="InterPro" id="IPR010562">
    <property type="entry name" value="Haemolymph_juvenile_hormone-bd"/>
</dbReference>
<dbReference type="FunCoup" id="A0A139WGJ5">
    <property type="interactions" value="16"/>
</dbReference>
<dbReference type="InParanoid" id="A0A139WGJ5"/>
<dbReference type="EMBL" id="KQ971345">
    <property type="protein sequence ID" value="KYB27026.1"/>
    <property type="molecule type" value="Genomic_DNA"/>
</dbReference>
<dbReference type="InterPro" id="IPR038606">
    <property type="entry name" value="To_sf"/>
</dbReference>
<dbReference type="GO" id="GO:0007623">
    <property type="term" value="P:circadian rhythm"/>
    <property type="evidence" value="ECO:0000318"/>
    <property type="project" value="GO_Central"/>
</dbReference>
<feature type="chain" id="PRO_5007299934" evidence="4">
    <location>
        <begin position="20"/>
        <end position="204"/>
    </location>
</feature>
<dbReference type="Gene3D" id="3.15.10.30">
    <property type="entry name" value="Haemolymph juvenile hormone binding protein"/>
    <property type="match status" value="1"/>
</dbReference>
<dbReference type="Proteomes" id="UP000007266">
    <property type="component" value="Linkage group 6"/>
</dbReference>
<evidence type="ECO:0000256" key="3">
    <source>
        <dbReference type="ARBA" id="ARBA00060902"/>
    </source>
</evidence>
<protein>
    <submittedName>
        <fullName evidence="5">Protein takeout-like Protein</fullName>
    </submittedName>
</protein>
<keyword evidence="2" id="KW-0090">Biological rhythms</keyword>
<reference evidence="5 6" key="1">
    <citation type="journal article" date="2008" name="Nature">
        <title>The genome of the model beetle and pest Tribolium castaneum.</title>
        <authorList>
            <consortium name="Tribolium Genome Sequencing Consortium"/>
            <person name="Richards S."/>
            <person name="Gibbs R.A."/>
            <person name="Weinstock G.M."/>
            <person name="Brown S.J."/>
            <person name="Denell R."/>
            <person name="Beeman R.W."/>
            <person name="Gibbs R."/>
            <person name="Beeman R.W."/>
            <person name="Brown S.J."/>
            <person name="Bucher G."/>
            <person name="Friedrich M."/>
            <person name="Grimmelikhuijzen C.J."/>
            <person name="Klingler M."/>
            <person name="Lorenzen M."/>
            <person name="Richards S."/>
            <person name="Roth S."/>
            <person name="Schroder R."/>
            <person name="Tautz D."/>
            <person name="Zdobnov E.M."/>
            <person name="Muzny D."/>
            <person name="Gibbs R.A."/>
            <person name="Weinstock G.M."/>
            <person name="Attaway T."/>
            <person name="Bell S."/>
            <person name="Buhay C.J."/>
            <person name="Chandrabose M.N."/>
            <person name="Chavez D."/>
            <person name="Clerk-Blankenburg K.P."/>
            <person name="Cree A."/>
            <person name="Dao M."/>
            <person name="Davis C."/>
            <person name="Chacko J."/>
            <person name="Dinh H."/>
            <person name="Dugan-Rocha S."/>
            <person name="Fowler G."/>
            <person name="Garner T.T."/>
            <person name="Garnes J."/>
            <person name="Gnirke A."/>
            <person name="Hawes A."/>
            <person name="Hernandez J."/>
            <person name="Hines S."/>
            <person name="Holder M."/>
            <person name="Hume J."/>
            <person name="Jhangiani S.N."/>
            <person name="Joshi V."/>
            <person name="Khan Z.M."/>
            <person name="Jackson L."/>
            <person name="Kovar C."/>
            <person name="Kowis A."/>
            <person name="Lee S."/>
            <person name="Lewis L.R."/>
            <person name="Margolis J."/>
            <person name="Morgan M."/>
            <person name="Nazareth L.V."/>
            <person name="Nguyen N."/>
            <person name="Okwuonu G."/>
            <person name="Parker D."/>
            <person name="Richards S."/>
            <person name="Ruiz S.J."/>
            <person name="Santibanez J."/>
            <person name="Savard J."/>
            <person name="Scherer S.E."/>
            <person name="Schneider B."/>
            <person name="Sodergren E."/>
            <person name="Tautz D."/>
            <person name="Vattahil S."/>
            <person name="Villasana D."/>
            <person name="White C.S."/>
            <person name="Wright R."/>
            <person name="Park Y."/>
            <person name="Beeman R.W."/>
            <person name="Lord J."/>
            <person name="Oppert B."/>
            <person name="Lorenzen M."/>
            <person name="Brown S."/>
            <person name="Wang L."/>
            <person name="Savard J."/>
            <person name="Tautz D."/>
            <person name="Richards S."/>
            <person name="Weinstock G."/>
            <person name="Gibbs R.A."/>
            <person name="Liu Y."/>
            <person name="Worley K."/>
            <person name="Weinstock G."/>
            <person name="Elsik C.G."/>
            <person name="Reese J.T."/>
            <person name="Elhaik E."/>
            <person name="Landan G."/>
            <person name="Graur D."/>
            <person name="Arensburger P."/>
            <person name="Atkinson P."/>
            <person name="Beeman R.W."/>
            <person name="Beidler J."/>
            <person name="Brown S.J."/>
            <person name="Demuth J.P."/>
            <person name="Drury D.W."/>
            <person name="Du Y.Z."/>
            <person name="Fujiwara H."/>
            <person name="Lorenzen M."/>
            <person name="Maselli V."/>
            <person name="Osanai M."/>
            <person name="Park Y."/>
            <person name="Robertson H.M."/>
            <person name="Tu Z."/>
            <person name="Wang J.J."/>
            <person name="Wang S."/>
            <person name="Richards S."/>
            <person name="Song H."/>
            <person name="Zhang L."/>
            <person name="Sodergren E."/>
            <person name="Werner D."/>
            <person name="Stanke M."/>
            <person name="Morgenstern B."/>
            <person name="Solovyev V."/>
            <person name="Kosarev P."/>
            <person name="Brown G."/>
            <person name="Chen H.C."/>
            <person name="Ermolaeva O."/>
            <person name="Hlavina W."/>
            <person name="Kapustin Y."/>
            <person name="Kiryutin B."/>
            <person name="Kitts P."/>
            <person name="Maglott D."/>
            <person name="Pruitt K."/>
            <person name="Sapojnikov V."/>
            <person name="Souvorov A."/>
            <person name="Mackey A.J."/>
            <person name="Waterhouse R.M."/>
            <person name="Wyder S."/>
            <person name="Zdobnov E.M."/>
            <person name="Zdobnov E.M."/>
            <person name="Wyder S."/>
            <person name="Kriventseva E.V."/>
            <person name="Kadowaki T."/>
            <person name="Bork P."/>
            <person name="Aranda M."/>
            <person name="Bao R."/>
            <person name="Beermann A."/>
            <person name="Berns N."/>
            <person name="Bolognesi R."/>
            <person name="Bonneton F."/>
            <person name="Bopp D."/>
            <person name="Brown S.J."/>
            <person name="Bucher G."/>
            <person name="Butts T."/>
            <person name="Chaumot A."/>
            <person name="Denell R.E."/>
            <person name="Ferrier D.E."/>
            <person name="Friedrich M."/>
            <person name="Gordon C.M."/>
            <person name="Jindra M."/>
            <person name="Klingler M."/>
            <person name="Lan Q."/>
            <person name="Lattorff H.M."/>
            <person name="Laudet V."/>
            <person name="von Levetsow C."/>
            <person name="Liu Z."/>
            <person name="Lutz R."/>
            <person name="Lynch J.A."/>
            <person name="da Fonseca R.N."/>
            <person name="Posnien N."/>
            <person name="Reuter R."/>
            <person name="Roth S."/>
            <person name="Savard J."/>
            <person name="Schinko J.B."/>
            <person name="Schmitt C."/>
            <person name="Schoppmeier M."/>
            <person name="Schroder R."/>
            <person name="Shippy T.D."/>
            <person name="Simonnet F."/>
            <person name="Marques-Souza H."/>
            <person name="Tautz D."/>
            <person name="Tomoyasu Y."/>
            <person name="Trauner J."/>
            <person name="Van der Zee M."/>
            <person name="Vervoort M."/>
            <person name="Wittkopp N."/>
            <person name="Wimmer E.A."/>
            <person name="Yang X."/>
            <person name="Jones A.K."/>
            <person name="Sattelle D.B."/>
            <person name="Ebert P.R."/>
            <person name="Nelson D."/>
            <person name="Scott J.G."/>
            <person name="Beeman R.W."/>
            <person name="Muthukrishnan S."/>
            <person name="Kramer K.J."/>
            <person name="Arakane Y."/>
            <person name="Beeman R.W."/>
            <person name="Zhu Q."/>
            <person name="Hogenkamp D."/>
            <person name="Dixit R."/>
            <person name="Oppert B."/>
            <person name="Jiang H."/>
            <person name="Zou Z."/>
            <person name="Marshall J."/>
            <person name="Elpidina E."/>
            <person name="Vinokurov K."/>
            <person name="Oppert C."/>
            <person name="Zou Z."/>
            <person name="Evans J."/>
            <person name="Lu Z."/>
            <person name="Zhao P."/>
            <person name="Sumathipala N."/>
            <person name="Altincicek B."/>
            <person name="Vilcinskas A."/>
            <person name="Williams M."/>
            <person name="Hultmark D."/>
            <person name="Hetru C."/>
            <person name="Jiang H."/>
            <person name="Grimmelikhuijzen C.J."/>
            <person name="Hauser F."/>
            <person name="Cazzamali G."/>
            <person name="Williamson M."/>
            <person name="Park Y."/>
            <person name="Li B."/>
            <person name="Tanaka Y."/>
            <person name="Predel R."/>
            <person name="Neupert S."/>
            <person name="Schachtner J."/>
            <person name="Verleyen P."/>
            <person name="Raible F."/>
            <person name="Bork P."/>
            <person name="Friedrich M."/>
            <person name="Walden K.K."/>
            <person name="Robertson H.M."/>
            <person name="Angeli S."/>
            <person name="Foret S."/>
            <person name="Bucher G."/>
            <person name="Schuetz S."/>
            <person name="Maleszka R."/>
            <person name="Wimmer E.A."/>
            <person name="Beeman R.W."/>
            <person name="Lorenzen M."/>
            <person name="Tomoyasu Y."/>
            <person name="Miller S.C."/>
            <person name="Grossmann D."/>
            <person name="Bucher G."/>
        </authorList>
    </citation>
    <scope>NUCLEOTIDE SEQUENCE [LARGE SCALE GENOMIC DNA]</scope>
    <source>
        <strain evidence="5 6">Georgia GA2</strain>
    </source>
</reference>
<evidence type="ECO:0000256" key="2">
    <source>
        <dbReference type="ARBA" id="ARBA00023108"/>
    </source>
</evidence>
<dbReference type="GO" id="GO:0005615">
    <property type="term" value="C:extracellular space"/>
    <property type="evidence" value="ECO:0000318"/>
    <property type="project" value="GO_Central"/>
</dbReference>
<keyword evidence="6" id="KW-1185">Reference proteome</keyword>